<reference evidence="1" key="1">
    <citation type="submission" date="2022-08" db="EMBL/GenBank/DDBJ databases">
        <title>Genome Sequence of Fusarium decemcellulare.</title>
        <authorList>
            <person name="Buettner E."/>
        </authorList>
    </citation>
    <scope>NUCLEOTIDE SEQUENCE</scope>
    <source>
        <strain evidence="1">Babe19</strain>
    </source>
</reference>
<evidence type="ECO:0000313" key="2">
    <source>
        <dbReference type="Proteomes" id="UP001148629"/>
    </source>
</evidence>
<comment type="caution">
    <text evidence="1">The sequence shown here is derived from an EMBL/GenBank/DDBJ whole genome shotgun (WGS) entry which is preliminary data.</text>
</comment>
<organism evidence="1 2">
    <name type="scientific">Fusarium decemcellulare</name>
    <dbReference type="NCBI Taxonomy" id="57161"/>
    <lineage>
        <taxon>Eukaryota</taxon>
        <taxon>Fungi</taxon>
        <taxon>Dikarya</taxon>
        <taxon>Ascomycota</taxon>
        <taxon>Pezizomycotina</taxon>
        <taxon>Sordariomycetes</taxon>
        <taxon>Hypocreomycetidae</taxon>
        <taxon>Hypocreales</taxon>
        <taxon>Nectriaceae</taxon>
        <taxon>Fusarium</taxon>
        <taxon>Fusarium decemcellulare species complex</taxon>
    </lineage>
</organism>
<protein>
    <submittedName>
        <fullName evidence="1">Uncharacterized protein</fullName>
    </submittedName>
</protein>
<gene>
    <name evidence="1" type="ORF">NM208_g11574</name>
</gene>
<accession>A0ACC1RSD5</accession>
<name>A0ACC1RSD5_9HYPO</name>
<evidence type="ECO:0000313" key="1">
    <source>
        <dbReference type="EMBL" id="KAJ3525592.1"/>
    </source>
</evidence>
<keyword evidence="2" id="KW-1185">Reference proteome</keyword>
<dbReference type="EMBL" id="JANRMS010001883">
    <property type="protein sequence ID" value="KAJ3525592.1"/>
    <property type="molecule type" value="Genomic_DNA"/>
</dbReference>
<sequence>MKFICLLPLAAVAQAIKIGVFENQKNCGGQFATFDTPNAVYRNFNGANAYWNDRVSYVQIPPKVKYQFWDDFDCKGASLVTPASDGGVDANIPANHNDKISSFACFNA</sequence>
<proteinExistence type="predicted"/>
<dbReference type="Proteomes" id="UP001148629">
    <property type="component" value="Unassembled WGS sequence"/>
</dbReference>